<sequence>MKKGLSRLLVLLLLCYFGVCCGYSIPGRQNRRHFLFQLTSNAALPGALLLVNPQAAQAAAAPITLGETQNLGAQTLRKLRPKPPRILRQKLNLDFAVLLMRSSYAVTDELDIVPMDQFQRDFFLIRSAEYEPYVNDLGPGLVSQGDLTDPYYFDFISFAQYMTINRILTNDPPMVFEEQQAINKGDDVPNEFVKVIVRRDPTITNDRLLSEHNERVGKKILDRLNEIFGDSPSSLPKFPSGSRPGADEVLASFSQLIKLFLINGYAFDGVAEVKKASTIPGTASGATFSLTLQSPATLWGGKALAFQKSPLPNDYLLKTSIALAQDLGYRVVSSSLKYEGNSEISLLTLQ</sequence>
<dbReference type="OrthoDB" id="44749at2759"/>
<dbReference type="AlphaFoldDB" id="A0A1Z5KAQ8"/>
<reference evidence="2 3" key="1">
    <citation type="journal article" date="2015" name="Plant Cell">
        <title>Oil accumulation by the oleaginous diatom Fistulifera solaris as revealed by the genome and transcriptome.</title>
        <authorList>
            <person name="Tanaka T."/>
            <person name="Maeda Y."/>
            <person name="Veluchamy A."/>
            <person name="Tanaka M."/>
            <person name="Abida H."/>
            <person name="Marechal E."/>
            <person name="Bowler C."/>
            <person name="Muto M."/>
            <person name="Sunaga Y."/>
            <person name="Tanaka M."/>
            <person name="Yoshino T."/>
            <person name="Taniguchi T."/>
            <person name="Fukuda Y."/>
            <person name="Nemoto M."/>
            <person name="Matsumoto M."/>
            <person name="Wong P.S."/>
            <person name="Aburatani S."/>
            <person name="Fujibuchi W."/>
        </authorList>
    </citation>
    <scope>NUCLEOTIDE SEQUENCE [LARGE SCALE GENOMIC DNA]</scope>
    <source>
        <strain evidence="2 3">JPCC DA0580</strain>
    </source>
</reference>
<evidence type="ECO:0000256" key="1">
    <source>
        <dbReference type="SAM" id="SignalP"/>
    </source>
</evidence>
<evidence type="ECO:0000313" key="2">
    <source>
        <dbReference type="EMBL" id="GAX23252.1"/>
    </source>
</evidence>
<comment type="caution">
    <text evidence="2">The sequence shown here is derived from an EMBL/GenBank/DDBJ whole genome shotgun (WGS) entry which is preliminary data.</text>
</comment>
<organism evidence="2 3">
    <name type="scientific">Fistulifera solaris</name>
    <name type="common">Oleaginous diatom</name>
    <dbReference type="NCBI Taxonomy" id="1519565"/>
    <lineage>
        <taxon>Eukaryota</taxon>
        <taxon>Sar</taxon>
        <taxon>Stramenopiles</taxon>
        <taxon>Ochrophyta</taxon>
        <taxon>Bacillariophyta</taxon>
        <taxon>Bacillariophyceae</taxon>
        <taxon>Bacillariophycidae</taxon>
        <taxon>Naviculales</taxon>
        <taxon>Naviculaceae</taxon>
        <taxon>Fistulifera</taxon>
    </lineage>
</organism>
<keyword evidence="3" id="KW-1185">Reference proteome</keyword>
<gene>
    <name evidence="2" type="ORF">FisN_21Hh064</name>
</gene>
<protein>
    <submittedName>
        <fullName evidence="2">Uncharacterized protein</fullName>
    </submittedName>
</protein>
<feature type="chain" id="PRO_5013120151" evidence="1">
    <location>
        <begin position="23"/>
        <end position="350"/>
    </location>
</feature>
<keyword evidence="1" id="KW-0732">Signal</keyword>
<dbReference type="InParanoid" id="A0A1Z5KAQ8"/>
<name>A0A1Z5KAQ8_FISSO</name>
<accession>A0A1Z5KAQ8</accession>
<dbReference type="Proteomes" id="UP000198406">
    <property type="component" value="Unassembled WGS sequence"/>
</dbReference>
<evidence type="ECO:0000313" key="3">
    <source>
        <dbReference type="Proteomes" id="UP000198406"/>
    </source>
</evidence>
<proteinExistence type="predicted"/>
<feature type="signal peptide" evidence="1">
    <location>
        <begin position="1"/>
        <end position="22"/>
    </location>
</feature>
<dbReference type="EMBL" id="BDSP01000199">
    <property type="protein sequence ID" value="GAX23252.1"/>
    <property type="molecule type" value="Genomic_DNA"/>
</dbReference>